<keyword evidence="1" id="KW-0812">Transmembrane</keyword>
<keyword evidence="1" id="KW-1133">Transmembrane helix</keyword>
<protein>
    <submittedName>
        <fullName evidence="2">TIGR02206 family membrane protein</fullName>
    </submittedName>
</protein>
<feature type="transmembrane region" description="Helical" evidence="1">
    <location>
        <begin position="108"/>
        <end position="127"/>
    </location>
</feature>
<feature type="transmembrane region" description="Helical" evidence="1">
    <location>
        <begin position="139"/>
        <end position="160"/>
    </location>
</feature>
<gene>
    <name evidence="2" type="ORF">H0266_13350</name>
</gene>
<evidence type="ECO:0000313" key="2">
    <source>
        <dbReference type="EMBL" id="MBA2175877.1"/>
    </source>
</evidence>
<feature type="transmembrane region" description="Helical" evidence="1">
    <location>
        <begin position="212"/>
        <end position="231"/>
    </location>
</feature>
<dbReference type="AlphaFoldDB" id="A0A838CUY1"/>
<dbReference type="Pfam" id="PF14808">
    <property type="entry name" value="TMEM164"/>
    <property type="match status" value="1"/>
</dbReference>
<comment type="caution">
    <text evidence="2">The sequence shown here is derived from an EMBL/GenBank/DDBJ whole genome shotgun (WGS) entry which is preliminary data.</text>
</comment>
<evidence type="ECO:0000256" key="1">
    <source>
        <dbReference type="SAM" id="Phobius"/>
    </source>
</evidence>
<reference evidence="2 3" key="1">
    <citation type="journal article" date="2004" name="Extremophiles">
        <title>Halobacillus locisalis sp. nov., a halophilic bacterium isolated from a marine solar saltern of the Yellow Sea in Korea.</title>
        <authorList>
            <person name="Yoon J.H."/>
            <person name="Kang K.H."/>
            <person name="Oh T.K."/>
            <person name="Park Y.H."/>
        </authorList>
    </citation>
    <scope>NUCLEOTIDE SEQUENCE [LARGE SCALE GENOMIC DNA]</scope>
    <source>
        <strain evidence="2 3">KCTC 3788</strain>
    </source>
</reference>
<feature type="transmembrane region" description="Helical" evidence="1">
    <location>
        <begin position="50"/>
        <end position="70"/>
    </location>
</feature>
<dbReference type="RefSeq" id="WP_181472934.1">
    <property type="nucleotide sequence ID" value="NZ_JACEFG010000003.1"/>
</dbReference>
<name>A0A838CUY1_9BACI</name>
<dbReference type="InterPro" id="IPR011737">
    <property type="entry name" value="CHP02206_TP0381"/>
</dbReference>
<accession>A0A838CUY1</accession>
<evidence type="ECO:0000313" key="3">
    <source>
        <dbReference type="Proteomes" id="UP000571017"/>
    </source>
</evidence>
<dbReference type="EMBL" id="JACEFG010000003">
    <property type="protein sequence ID" value="MBA2175877.1"/>
    <property type="molecule type" value="Genomic_DNA"/>
</dbReference>
<organism evidence="2 3">
    <name type="scientific">Halobacillus locisalis</name>
    <dbReference type="NCBI Taxonomy" id="220753"/>
    <lineage>
        <taxon>Bacteria</taxon>
        <taxon>Bacillati</taxon>
        <taxon>Bacillota</taxon>
        <taxon>Bacilli</taxon>
        <taxon>Bacillales</taxon>
        <taxon>Bacillaceae</taxon>
        <taxon>Halobacillus</taxon>
    </lineage>
</organism>
<feature type="transmembrane region" description="Helical" evidence="1">
    <location>
        <begin position="82"/>
        <end position="101"/>
    </location>
</feature>
<dbReference type="NCBIfam" id="TIGR02206">
    <property type="entry name" value="intg_mem_TP0381"/>
    <property type="match status" value="1"/>
</dbReference>
<feature type="transmembrane region" description="Helical" evidence="1">
    <location>
        <begin position="172"/>
        <end position="192"/>
    </location>
</feature>
<dbReference type="Proteomes" id="UP000571017">
    <property type="component" value="Unassembled WGS sequence"/>
</dbReference>
<proteinExistence type="predicted"/>
<sequence>MPGWFDTNIEDSFQLFSTEHIVMLVILFSGIALLLAGQKTLHHRPRVRQFTRWTLFVLLLFSEAGHQVWGLANQNWNMEEHAPLHLCGIASLLAMVALIYSNQKLIQTLYFIAILPAIITLFTPEVFYSFPHFRFMKFFLHHMALAWAGVFLVMATSTRITFKSMLQVFAKLNGYAVFIFILNRMIGTNYLFLAGTPDVSTPLDVLGDGVWYYINLELFCFGIFLLMYLLYRGGDLFSVLNRRTEDGHHMEKDEAQ</sequence>
<feature type="transmembrane region" description="Helical" evidence="1">
    <location>
        <begin position="20"/>
        <end position="38"/>
    </location>
</feature>
<keyword evidence="3" id="KW-1185">Reference proteome</keyword>
<keyword evidence="1" id="KW-0472">Membrane</keyword>